<dbReference type="GO" id="GO:0005524">
    <property type="term" value="F:ATP binding"/>
    <property type="evidence" value="ECO:0007669"/>
    <property type="project" value="UniProtKB-UniRule"/>
</dbReference>
<evidence type="ECO:0000259" key="9">
    <source>
        <dbReference type="PROSITE" id="PS50893"/>
    </source>
</evidence>
<dbReference type="InterPro" id="IPR051921">
    <property type="entry name" value="ABC_osmolyte_uptake_ATP-bind"/>
</dbReference>
<comment type="catalytic activity">
    <reaction evidence="8">
        <text>a quaternary ammonium(out) + ATP + H2O = a quaternary ammonium(in) + ADP + phosphate + H(+)</text>
        <dbReference type="Rhea" id="RHEA:11036"/>
        <dbReference type="ChEBI" id="CHEBI:15377"/>
        <dbReference type="ChEBI" id="CHEBI:15378"/>
        <dbReference type="ChEBI" id="CHEBI:30616"/>
        <dbReference type="ChEBI" id="CHEBI:35267"/>
        <dbReference type="ChEBI" id="CHEBI:43474"/>
        <dbReference type="ChEBI" id="CHEBI:456216"/>
    </reaction>
</comment>
<dbReference type="EC" id="7.6.2.9" evidence="8"/>
<reference evidence="11 12" key="1">
    <citation type="submission" date="2015-01" db="EMBL/GenBank/DDBJ databases">
        <title>Comparative genomics of the lactic acid bacteria isolated from the honey bee gut.</title>
        <authorList>
            <person name="Ellegaard K.M."/>
            <person name="Tamarit D."/>
            <person name="Javelind E."/>
            <person name="Olofsson T."/>
            <person name="Andersson S.G."/>
            <person name="Vasquez A."/>
        </authorList>
    </citation>
    <scope>NUCLEOTIDE SEQUENCE [LARGE SCALE GENOMIC DNA]</scope>
    <source>
        <strain evidence="11 12">Bin4</strain>
    </source>
</reference>
<dbReference type="GO" id="GO:0006865">
    <property type="term" value="P:amino acid transport"/>
    <property type="evidence" value="ECO:0007669"/>
    <property type="project" value="UniProtKB-UniRule"/>
</dbReference>
<dbReference type="AlphaFoldDB" id="A0A0F4LW25"/>
<dbReference type="PROSITE" id="PS51371">
    <property type="entry name" value="CBS"/>
    <property type="match status" value="1"/>
</dbReference>
<dbReference type="NCBIfam" id="TIGR01186">
    <property type="entry name" value="proV"/>
    <property type="match status" value="1"/>
</dbReference>
<keyword evidence="12" id="KW-1185">Reference proteome</keyword>
<keyword evidence="5" id="KW-0029">Amino-acid transport</keyword>
<keyword evidence="6 7" id="KW-0129">CBS domain</keyword>
<keyword evidence="8" id="KW-0472">Membrane</keyword>
<dbReference type="FunFam" id="3.40.50.300:FF:000201">
    <property type="entry name" value="Glycine betaine/L-proline ABC transporter ATP-binding protein"/>
    <property type="match status" value="1"/>
</dbReference>
<evidence type="ECO:0000256" key="3">
    <source>
        <dbReference type="ARBA" id="ARBA00022741"/>
    </source>
</evidence>
<dbReference type="GO" id="GO:0016887">
    <property type="term" value="F:ATP hydrolysis activity"/>
    <property type="evidence" value="ECO:0007669"/>
    <property type="project" value="UniProtKB-UniRule"/>
</dbReference>
<comment type="similarity">
    <text evidence="1 8">Belongs to the ABC transporter superfamily.</text>
</comment>
<dbReference type="PROSITE" id="PS00211">
    <property type="entry name" value="ABC_TRANSPORTER_1"/>
    <property type="match status" value="1"/>
</dbReference>
<comment type="caution">
    <text evidence="11">The sequence shown here is derived from an EMBL/GenBank/DDBJ whole genome shotgun (WGS) entry which is preliminary data.</text>
</comment>
<evidence type="ECO:0000313" key="11">
    <source>
        <dbReference type="EMBL" id="KJY62830.1"/>
    </source>
</evidence>
<dbReference type="InterPro" id="IPR017871">
    <property type="entry name" value="ABC_transporter-like_CS"/>
</dbReference>
<dbReference type="GO" id="GO:0015418">
    <property type="term" value="F:ABC-type quaternary ammonium compound transporting activity"/>
    <property type="evidence" value="ECO:0007669"/>
    <property type="project" value="UniProtKB-EC"/>
</dbReference>
<gene>
    <name evidence="11" type="ORF">JG30_02930</name>
</gene>
<evidence type="ECO:0000256" key="6">
    <source>
        <dbReference type="ARBA" id="ARBA00023122"/>
    </source>
</evidence>
<dbReference type="Pfam" id="PF00571">
    <property type="entry name" value="CBS"/>
    <property type="match status" value="2"/>
</dbReference>
<dbReference type="HOGENOM" id="CLU_000604_2_0_9"/>
<keyword evidence="8" id="KW-1003">Cell membrane</keyword>
<evidence type="ECO:0000256" key="5">
    <source>
        <dbReference type="ARBA" id="ARBA00022970"/>
    </source>
</evidence>
<dbReference type="GO" id="GO:0005886">
    <property type="term" value="C:plasma membrane"/>
    <property type="evidence" value="ECO:0007669"/>
    <property type="project" value="UniProtKB-SubCell"/>
</dbReference>
<dbReference type="SUPFAM" id="SSF52540">
    <property type="entry name" value="P-loop containing nucleoside triphosphate hydrolases"/>
    <property type="match status" value="1"/>
</dbReference>
<evidence type="ECO:0000256" key="7">
    <source>
        <dbReference type="PROSITE-ProRule" id="PRU00703"/>
    </source>
</evidence>
<sequence>MEKEAKIKVQNITKIFGPHKDEALKLMQQGMSKVEILQKTGATVGVNQANFSVAPGEIFVIMGLSGSGKSTLLRMINRLINPTQGAIYIDGQNIIKFNKKQLRQLRQKKLSMVFQNFALLPNLTVLQNAAYGLEIQGMELNKRNQKAHDALELVHLHGYDGQYPQQLSGGMQQRVGLARALATDSQILLMDEAFSALDPLNRKDMQDQLLEIQEKMHKTIVFISHDLNEALRIGDHILIMHDGTIDQIGEPEEILTNPANDYVARFIEDVDRTKALTVKSVMTKPDTININKSGPRVALQRMWVNKISSIYVVDDENHFVGFVDSDDVSQLVKQGSRDLRSVLRTKVPSTKPDVLISDLIDQISKTPIPFAVLDDQNHLLGIILRGSVLAAIAGEEVE</sequence>
<feature type="domain" description="CBS" evidence="10">
    <location>
        <begin position="281"/>
        <end position="339"/>
    </location>
</feature>
<keyword evidence="4 8" id="KW-0067">ATP-binding</keyword>
<dbReference type="InterPro" id="IPR027417">
    <property type="entry name" value="P-loop_NTPase"/>
</dbReference>
<dbReference type="Proteomes" id="UP000033558">
    <property type="component" value="Unassembled WGS sequence"/>
</dbReference>
<evidence type="ECO:0000256" key="2">
    <source>
        <dbReference type="ARBA" id="ARBA00022448"/>
    </source>
</evidence>
<dbReference type="Gene3D" id="3.40.50.300">
    <property type="entry name" value="P-loop containing nucleotide triphosphate hydrolases"/>
    <property type="match status" value="1"/>
</dbReference>
<dbReference type="PANTHER" id="PTHR43869">
    <property type="entry name" value="GLYCINE BETAINE/PROLINE BETAINE TRANSPORT SYSTEM ATP-BINDING PROTEIN PROV"/>
    <property type="match status" value="1"/>
</dbReference>
<dbReference type="InterPro" id="IPR046342">
    <property type="entry name" value="CBS_dom_sf"/>
</dbReference>
<protein>
    <recommendedName>
        <fullName evidence="8">Quaternary amine transport ATP-binding protein</fullName>
        <ecNumber evidence="8">7.6.2.9</ecNumber>
    </recommendedName>
</protein>
<evidence type="ECO:0000256" key="4">
    <source>
        <dbReference type="ARBA" id="ARBA00022840"/>
    </source>
</evidence>
<name>A0A0F4LW25_9LACO</name>
<comment type="subcellular location">
    <subcellularLocation>
        <location evidence="8">Cell inner membrane</location>
        <topology evidence="8">Peripheral membrane protein</topology>
    </subcellularLocation>
</comment>
<comment type="subunit">
    <text evidence="8">The complex is probably composed of two ATP-binding proteins, two transmembrane proteins and a solute-binding protein.</text>
</comment>
<dbReference type="SMART" id="SM00382">
    <property type="entry name" value="AAA"/>
    <property type="match status" value="1"/>
</dbReference>
<dbReference type="SUPFAM" id="SSF54631">
    <property type="entry name" value="CBS-domain pair"/>
    <property type="match status" value="1"/>
</dbReference>
<feature type="domain" description="ABC transporter" evidence="9">
    <location>
        <begin position="7"/>
        <end position="267"/>
    </location>
</feature>
<evidence type="ECO:0000256" key="8">
    <source>
        <dbReference type="RuleBase" id="RU369116"/>
    </source>
</evidence>
<dbReference type="InterPro" id="IPR000644">
    <property type="entry name" value="CBS_dom"/>
</dbReference>
<dbReference type="InterPro" id="IPR005892">
    <property type="entry name" value="Gly-betaine_transp_ATP-bd"/>
</dbReference>
<dbReference type="InterPro" id="IPR003593">
    <property type="entry name" value="AAA+_ATPase"/>
</dbReference>
<proteinExistence type="inferred from homology"/>
<accession>A0A0F4LW25</accession>
<dbReference type="EMBL" id="JXJQ01000003">
    <property type="protein sequence ID" value="KJY62830.1"/>
    <property type="molecule type" value="Genomic_DNA"/>
</dbReference>
<dbReference type="PATRIC" id="fig|1218492.5.peg.409"/>
<dbReference type="GO" id="GO:0031460">
    <property type="term" value="P:glycine betaine transport"/>
    <property type="evidence" value="ECO:0007669"/>
    <property type="project" value="InterPro"/>
</dbReference>
<dbReference type="Pfam" id="PF00005">
    <property type="entry name" value="ABC_tran"/>
    <property type="match status" value="1"/>
</dbReference>
<dbReference type="STRING" id="1218492.JG30_02930"/>
<evidence type="ECO:0000256" key="1">
    <source>
        <dbReference type="ARBA" id="ARBA00005417"/>
    </source>
</evidence>
<keyword evidence="3 8" id="KW-0547">Nucleotide-binding</keyword>
<keyword evidence="2 8" id="KW-0813">Transport</keyword>
<dbReference type="PROSITE" id="PS50893">
    <property type="entry name" value="ABC_TRANSPORTER_2"/>
    <property type="match status" value="1"/>
</dbReference>
<organism evidence="11 12">
    <name type="scientific">Bombilactobacillus mellifer</name>
    <dbReference type="NCBI Taxonomy" id="1218492"/>
    <lineage>
        <taxon>Bacteria</taxon>
        <taxon>Bacillati</taxon>
        <taxon>Bacillota</taxon>
        <taxon>Bacilli</taxon>
        <taxon>Lactobacillales</taxon>
        <taxon>Lactobacillaceae</taxon>
        <taxon>Bombilactobacillus</taxon>
    </lineage>
</organism>
<dbReference type="Gene3D" id="3.10.580.10">
    <property type="entry name" value="CBS-domain"/>
    <property type="match status" value="1"/>
</dbReference>
<evidence type="ECO:0000259" key="10">
    <source>
        <dbReference type="PROSITE" id="PS51371"/>
    </source>
</evidence>
<keyword evidence="8" id="KW-0997">Cell inner membrane</keyword>
<evidence type="ECO:0000313" key="12">
    <source>
        <dbReference type="Proteomes" id="UP000033558"/>
    </source>
</evidence>
<dbReference type="PANTHER" id="PTHR43869:SF1">
    <property type="entry name" value="GLYCINE BETAINE_PROLINE BETAINE TRANSPORT SYSTEM ATP-BINDING PROTEIN PROV"/>
    <property type="match status" value="1"/>
</dbReference>
<dbReference type="GO" id="GO:0006970">
    <property type="term" value="P:response to osmotic stress"/>
    <property type="evidence" value="ECO:0007669"/>
    <property type="project" value="UniProtKB-ARBA"/>
</dbReference>
<dbReference type="CDD" id="cd03294">
    <property type="entry name" value="ABC_Pro_Gly_Betaine"/>
    <property type="match status" value="1"/>
</dbReference>
<dbReference type="InterPro" id="IPR003439">
    <property type="entry name" value="ABC_transporter-like_ATP-bd"/>
</dbReference>